<feature type="compositionally biased region" description="Acidic residues" evidence="1">
    <location>
        <begin position="17"/>
        <end position="31"/>
    </location>
</feature>
<gene>
    <name evidence="2" type="ORF">EYF80_060181</name>
</gene>
<comment type="caution">
    <text evidence="2">The sequence shown here is derived from an EMBL/GenBank/DDBJ whole genome shotgun (WGS) entry which is preliminary data.</text>
</comment>
<protein>
    <submittedName>
        <fullName evidence="2">Uncharacterized protein</fullName>
    </submittedName>
</protein>
<evidence type="ECO:0000256" key="1">
    <source>
        <dbReference type="SAM" id="MobiDB-lite"/>
    </source>
</evidence>
<feature type="compositionally biased region" description="Polar residues" evidence="1">
    <location>
        <begin position="63"/>
        <end position="72"/>
    </location>
</feature>
<evidence type="ECO:0000313" key="3">
    <source>
        <dbReference type="Proteomes" id="UP000314294"/>
    </source>
</evidence>
<keyword evidence="3" id="KW-1185">Reference proteome</keyword>
<name>A0A4Z2EM76_9TELE</name>
<organism evidence="2 3">
    <name type="scientific">Liparis tanakae</name>
    <name type="common">Tanaka's snailfish</name>
    <dbReference type="NCBI Taxonomy" id="230148"/>
    <lineage>
        <taxon>Eukaryota</taxon>
        <taxon>Metazoa</taxon>
        <taxon>Chordata</taxon>
        <taxon>Craniata</taxon>
        <taxon>Vertebrata</taxon>
        <taxon>Euteleostomi</taxon>
        <taxon>Actinopterygii</taxon>
        <taxon>Neopterygii</taxon>
        <taxon>Teleostei</taxon>
        <taxon>Neoteleostei</taxon>
        <taxon>Acanthomorphata</taxon>
        <taxon>Eupercaria</taxon>
        <taxon>Perciformes</taxon>
        <taxon>Cottioidei</taxon>
        <taxon>Cottales</taxon>
        <taxon>Liparidae</taxon>
        <taxon>Liparis</taxon>
    </lineage>
</organism>
<evidence type="ECO:0000313" key="2">
    <source>
        <dbReference type="EMBL" id="TNN29670.1"/>
    </source>
</evidence>
<dbReference type="Proteomes" id="UP000314294">
    <property type="component" value="Unassembled WGS sequence"/>
</dbReference>
<sequence length="72" mass="7507">MEAQRAAAPPTAAQPEVEVEEEEEEEEEEEGGAASLMADGLNRGDPTSLGVHSTQQHADRGSEQGTDVESAG</sequence>
<feature type="region of interest" description="Disordered" evidence="1">
    <location>
        <begin position="1"/>
        <end position="72"/>
    </location>
</feature>
<feature type="compositionally biased region" description="Low complexity" evidence="1">
    <location>
        <begin position="1"/>
        <end position="16"/>
    </location>
</feature>
<dbReference type="AlphaFoldDB" id="A0A4Z2EM76"/>
<dbReference type="EMBL" id="SRLO01005363">
    <property type="protein sequence ID" value="TNN29670.1"/>
    <property type="molecule type" value="Genomic_DNA"/>
</dbReference>
<reference evidence="2 3" key="1">
    <citation type="submission" date="2019-03" db="EMBL/GenBank/DDBJ databases">
        <title>First draft genome of Liparis tanakae, snailfish: a comprehensive survey of snailfish specific genes.</title>
        <authorList>
            <person name="Kim W."/>
            <person name="Song I."/>
            <person name="Jeong J.-H."/>
            <person name="Kim D."/>
            <person name="Kim S."/>
            <person name="Ryu S."/>
            <person name="Song J.Y."/>
            <person name="Lee S.K."/>
        </authorList>
    </citation>
    <scope>NUCLEOTIDE SEQUENCE [LARGE SCALE GENOMIC DNA]</scope>
    <source>
        <tissue evidence="2">Muscle</tissue>
    </source>
</reference>
<accession>A0A4Z2EM76</accession>
<proteinExistence type="predicted"/>